<accession>A0A1Q5TBV5</accession>
<evidence type="ECO:0000313" key="1">
    <source>
        <dbReference type="EMBL" id="OKO97660.1"/>
    </source>
</evidence>
<dbReference type="Gene3D" id="3.40.50.300">
    <property type="entry name" value="P-loop containing nucleotide triphosphate hydrolases"/>
    <property type="match status" value="1"/>
</dbReference>
<dbReference type="STRING" id="1316194.A0A1Q5TBV5"/>
<evidence type="ECO:0000313" key="2">
    <source>
        <dbReference type="Proteomes" id="UP000186955"/>
    </source>
</evidence>
<dbReference type="PANTHER" id="PTHR35205">
    <property type="entry name" value="NB-ARC AND TPR DOMAIN PROTEIN"/>
    <property type="match status" value="1"/>
</dbReference>
<organism evidence="1 2">
    <name type="scientific">Penicillium subrubescens</name>
    <dbReference type="NCBI Taxonomy" id="1316194"/>
    <lineage>
        <taxon>Eukaryota</taxon>
        <taxon>Fungi</taxon>
        <taxon>Dikarya</taxon>
        <taxon>Ascomycota</taxon>
        <taxon>Pezizomycotina</taxon>
        <taxon>Eurotiomycetes</taxon>
        <taxon>Eurotiomycetidae</taxon>
        <taxon>Eurotiales</taxon>
        <taxon>Aspergillaceae</taxon>
        <taxon>Penicillium</taxon>
    </lineage>
</organism>
<keyword evidence="2" id="KW-1185">Reference proteome</keyword>
<dbReference type="PANTHER" id="PTHR35205:SF1">
    <property type="entry name" value="ZU5 DOMAIN-CONTAINING PROTEIN"/>
    <property type="match status" value="1"/>
</dbReference>
<dbReference type="AlphaFoldDB" id="A0A1Q5TBV5"/>
<name>A0A1Q5TBV5_9EURO</name>
<gene>
    <name evidence="1" type="ORF">PENSUB_9951</name>
</gene>
<dbReference type="SUPFAM" id="SSF52540">
    <property type="entry name" value="P-loop containing nucleoside triphosphate hydrolases"/>
    <property type="match status" value="1"/>
</dbReference>
<dbReference type="OrthoDB" id="6161812at2759"/>
<reference evidence="1 2" key="1">
    <citation type="submission" date="2016-10" db="EMBL/GenBank/DDBJ databases">
        <title>Genome sequence of the ascomycete fungus Penicillium subrubescens.</title>
        <authorList>
            <person name="De Vries R.P."/>
            <person name="Peng M."/>
            <person name="Dilokpimol A."/>
            <person name="Hilden K."/>
            <person name="Makela M.R."/>
            <person name="Grigoriev I."/>
            <person name="Riley R."/>
            <person name="Granchi Z."/>
        </authorList>
    </citation>
    <scope>NUCLEOTIDE SEQUENCE [LARGE SCALE GENOMIC DNA]</scope>
    <source>
        <strain evidence="1 2">CBS 132785</strain>
    </source>
</reference>
<proteinExistence type="predicted"/>
<comment type="caution">
    <text evidence="1">The sequence shown here is derived from an EMBL/GenBank/DDBJ whole genome shotgun (WGS) entry which is preliminary data.</text>
</comment>
<protein>
    <recommendedName>
        <fullName evidence="3">NB-ARC domain-containing protein</fullName>
    </recommendedName>
</protein>
<dbReference type="EMBL" id="MNBE01000688">
    <property type="protein sequence ID" value="OKO97660.1"/>
    <property type="molecule type" value="Genomic_DNA"/>
</dbReference>
<dbReference type="Proteomes" id="UP000186955">
    <property type="component" value="Unassembled WGS sequence"/>
</dbReference>
<sequence length="190" mass="21215">MAVQLPCYFFEKHHLPGECYGRANILETLHDILLPPAAELTSTHASRSFALCGPGQIGKTQIAAGFAMTRKEAFDAVFWINAESEIKLTADFTLIAAQMELTNELDRGNAVDSRDRLLQWVNRPSRDGRCMSNEDSRHIEDVPDWLLVFDNADNPELLVYYWPGVDLGHQSRPNGQDTFLFHIGGGPGTI</sequence>
<evidence type="ECO:0008006" key="3">
    <source>
        <dbReference type="Google" id="ProtNLM"/>
    </source>
</evidence>
<dbReference type="InterPro" id="IPR027417">
    <property type="entry name" value="P-loop_NTPase"/>
</dbReference>